<dbReference type="Pfam" id="PF00264">
    <property type="entry name" value="Tyrosinase"/>
    <property type="match status" value="1"/>
</dbReference>
<feature type="domain" description="Tyrosinase copper-binding" evidence="13">
    <location>
        <begin position="330"/>
        <end position="341"/>
    </location>
</feature>
<sequence length="649" mass="71153">MAVWSSLKYAVVASCAISLADAFPTVANEGMTQWLSHPASILPRQSMLTTTGVREGVTQGSVPVRKDLRELIKNPVEFELFLLALQRFYSQPQASDSSYYGISGIHGRPFKPWNGVNNVQGAEFNTGYCTHGDILFLPWHRPYLAIYEQLIWDNAREVVNSFPNNDPRKASFQAVLPGLRIPYWDWATDSSIPSQVLDMKTIQVANPRGGRQDIANPLYSYKFQSLSELPDQPFNRMQETYRWPRQIRGGYESQTQSLQNAMVGIGGNLKTRVYQLLSAAAYKDFNLVGTKATPHNNNFLDSLEGVHDTIHGTVGGNNGHMGWVPYAAFDPIFWLHHTNIDRLFALWQGINPTSYSINGQSQMGTFTMPAGTSENMNTPLSPFRQSGNTMYNSAGVVRTSTFGYAYPETVDYEFGRANSANIVAAVNRLYGRQSPAGVLREAARISRKRSTVDNTKRAAAQPVNLNTPPVPEKLAPVEHKIVDKATDKYNEWVANIKVDSAAFNGTFNLDVFMGDASSTDPSTWAADKNFVGAHVVFADPDGGSMGQVAGAVPLTSALLNKVVSKEVGSLAPEVVVPYLMKNLKISAFVSSNSQIVALKDIKNLKIEISAAEVTLPKSDSEAPVWGDYAAKIEWVDVPAGQLAPVATSA</sequence>
<evidence type="ECO:0000256" key="4">
    <source>
        <dbReference type="ARBA" id="ARBA00022723"/>
    </source>
</evidence>
<dbReference type="InterPro" id="IPR050316">
    <property type="entry name" value="Tyrosinase/Hemocyanin"/>
</dbReference>
<dbReference type="InterPro" id="IPR002227">
    <property type="entry name" value="Tyrosinase_Cu-bd"/>
</dbReference>
<keyword evidence="5" id="KW-0560">Oxidoreductase</keyword>
<dbReference type="Gene3D" id="2.60.310.20">
    <property type="match status" value="1"/>
</dbReference>
<dbReference type="EC" id="1.14.18.1" evidence="3"/>
<evidence type="ECO:0000256" key="3">
    <source>
        <dbReference type="ARBA" id="ARBA00011906"/>
    </source>
</evidence>
<protein>
    <recommendedName>
        <fullName evidence="3">tyrosinase</fullName>
        <ecNumber evidence="3">1.14.18.1</ecNumber>
    </recommendedName>
</protein>
<comment type="catalytic activity">
    <reaction evidence="10">
        <text>L-tyrosine + O2 = L-dopaquinone + H2O</text>
        <dbReference type="Rhea" id="RHEA:18117"/>
        <dbReference type="ChEBI" id="CHEBI:15377"/>
        <dbReference type="ChEBI" id="CHEBI:15379"/>
        <dbReference type="ChEBI" id="CHEBI:57924"/>
        <dbReference type="ChEBI" id="CHEBI:58315"/>
        <dbReference type="EC" id="1.14.18.1"/>
    </reaction>
</comment>
<comment type="catalytic activity">
    <reaction evidence="9">
        <text>2 L-dopa + O2 = 2 L-dopaquinone + 2 H2O</text>
        <dbReference type="Rhea" id="RHEA:34287"/>
        <dbReference type="ChEBI" id="CHEBI:15377"/>
        <dbReference type="ChEBI" id="CHEBI:15379"/>
        <dbReference type="ChEBI" id="CHEBI:57504"/>
        <dbReference type="ChEBI" id="CHEBI:57924"/>
        <dbReference type="EC" id="1.14.18.1"/>
    </reaction>
</comment>
<dbReference type="PROSITE" id="PS00497">
    <property type="entry name" value="TYROSINASE_1"/>
    <property type="match status" value="1"/>
</dbReference>
<evidence type="ECO:0000256" key="10">
    <source>
        <dbReference type="ARBA" id="ARBA00048881"/>
    </source>
</evidence>
<keyword evidence="6" id="KW-0186">Copper</keyword>
<comment type="caution">
    <text evidence="14">The sequence shown here is derived from an EMBL/GenBank/DDBJ whole genome shotgun (WGS) entry which is preliminary data.</text>
</comment>
<gene>
    <name evidence="14" type="ORF">TWF694_007828</name>
</gene>
<organism evidence="14 15">
    <name type="scientific">Orbilia ellipsospora</name>
    <dbReference type="NCBI Taxonomy" id="2528407"/>
    <lineage>
        <taxon>Eukaryota</taxon>
        <taxon>Fungi</taxon>
        <taxon>Dikarya</taxon>
        <taxon>Ascomycota</taxon>
        <taxon>Pezizomycotina</taxon>
        <taxon>Orbiliomycetes</taxon>
        <taxon>Orbiliales</taxon>
        <taxon>Orbiliaceae</taxon>
        <taxon>Orbilia</taxon>
    </lineage>
</organism>
<dbReference type="GO" id="GO:0046872">
    <property type="term" value="F:metal ion binding"/>
    <property type="evidence" value="ECO:0007669"/>
    <property type="project" value="UniProtKB-KW"/>
</dbReference>
<evidence type="ECO:0000259" key="13">
    <source>
        <dbReference type="PROSITE" id="PS00498"/>
    </source>
</evidence>
<reference evidence="14 15" key="1">
    <citation type="submission" date="2019-10" db="EMBL/GenBank/DDBJ databases">
        <authorList>
            <person name="Palmer J.M."/>
        </authorList>
    </citation>
    <scope>NUCLEOTIDE SEQUENCE [LARGE SCALE GENOMIC DNA]</scope>
    <source>
        <strain evidence="14 15">TWF694</strain>
    </source>
</reference>
<dbReference type="PANTHER" id="PTHR11474:SF76">
    <property type="entry name" value="SHKT DOMAIN-CONTAINING PROTEIN"/>
    <property type="match status" value="1"/>
</dbReference>
<dbReference type="Pfam" id="PF18132">
    <property type="entry name" value="Tyrosinase_C"/>
    <property type="match status" value="1"/>
</dbReference>
<evidence type="ECO:0000256" key="8">
    <source>
        <dbReference type="ARBA" id="ARBA00023101"/>
    </source>
</evidence>
<dbReference type="PROSITE" id="PS00498">
    <property type="entry name" value="TYROSINASE_2"/>
    <property type="match status" value="1"/>
</dbReference>
<dbReference type="PRINTS" id="PR00092">
    <property type="entry name" value="TYROSINASE"/>
</dbReference>
<dbReference type="GO" id="GO:0042438">
    <property type="term" value="P:melanin biosynthetic process"/>
    <property type="evidence" value="ECO:0007669"/>
    <property type="project" value="UniProtKB-KW"/>
</dbReference>
<dbReference type="AlphaFoldDB" id="A0AAV9XJB6"/>
<name>A0AAV9XJB6_9PEZI</name>
<feature type="domain" description="Tyrosinase copper-binding" evidence="12">
    <location>
        <begin position="131"/>
        <end position="148"/>
    </location>
</feature>
<dbReference type="PANTHER" id="PTHR11474">
    <property type="entry name" value="TYROSINASE FAMILY MEMBER"/>
    <property type="match status" value="1"/>
</dbReference>
<keyword evidence="15" id="KW-1185">Reference proteome</keyword>
<keyword evidence="4" id="KW-0479">Metal-binding</keyword>
<evidence type="ECO:0000313" key="14">
    <source>
        <dbReference type="EMBL" id="KAK6542056.1"/>
    </source>
</evidence>
<dbReference type="Proteomes" id="UP001365542">
    <property type="component" value="Unassembled WGS sequence"/>
</dbReference>
<evidence type="ECO:0000256" key="2">
    <source>
        <dbReference type="ARBA" id="ARBA00009928"/>
    </source>
</evidence>
<dbReference type="SUPFAM" id="SSF48056">
    <property type="entry name" value="Di-copper centre-containing domain"/>
    <property type="match status" value="1"/>
</dbReference>
<keyword evidence="8" id="KW-0470">Melanin biosynthesis</keyword>
<proteinExistence type="inferred from homology"/>
<evidence type="ECO:0000313" key="15">
    <source>
        <dbReference type="Proteomes" id="UP001365542"/>
    </source>
</evidence>
<evidence type="ECO:0000256" key="5">
    <source>
        <dbReference type="ARBA" id="ARBA00023002"/>
    </source>
</evidence>
<comment type="cofactor">
    <cofactor evidence="1">
        <name>Cu(2+)</name>
        <dbReference type="ChEBI" id="CHEBI:29036"/>
    </cofactor>
</comment>
<evidence type="ECO:0000256" key="9">
    <source>
        <dbReference type="ARBA" id="ARBA00048233"/>
    </source>
</evidence>
<feature type="chain" id="PRO_5043956632" description="tyrosinase" evidence="11">
    <location>
        <begin position="23"/>
        <end position="649"/>
    </location>
</feature>
<evidence type="ECO:0000256" key="1">
    <source>
        <dbReference type="ARBA" id="ARBA00001973"/>
    </source>
</evidence>
<evidence type="ECO:0000256" key="7">
    <source>
        <dbReference type="ARBA" id="ARBA00023033"/>
    </source>
</evidence>
<evidence type="ECO:0000256" key="6">
    <source>
        <dbReference type="ARBA" id="ARBA00023008"/>
    </source>
</evidence>
<dbReference type="GO" id="GO:0004503">
    <property type="term" value="F:tyrosinase activity"/>
    <property type="evidence" value="ECO:0007669"/>
    <property type="project" value="UniProtKB-EC"/>
</dbReference>
<dbReference type="InterPro" id="IPR041640">
    <property type="entry name" value="Tyrosinase_C"/>
</dbReference>
<evidence type="ECO:0000259" key="12">
    <source>
        <dbReference type="PROSITE" id="PS00497"/>
    </source>
</evidence>
<comment type="similarity">
    <text evidence="2">Belongs to the tyrosinase family.</text>
</comment>
<dbReference type="EMBL" id="JAVHJO010000003">
    <property type="protein sequence ID" value="KAK6542056.1"/>
    <property type="molecule type" value="Genomic_DNA"/>
</dbReference>
<feature type="signal peptide" evidence="11">
    <location>
        <begin position="1"/>
        <end position="22"/>
    </location>
</feature>
<keyword evidence="11" id="KW-0732">Signal</keyword>
<keyword evidence="7" id="KW-0503">Monooxygenase</keyword>
<dbReference type="Gene3D" id="1.10.1280.10">
    <property type="entry name" value="Di-copper center containing domain from catechol oxidase"/>
    <property type="match status" value="1"/>
</dbReference>
<dbReference type="InterPro" id="IPR008922">
    <property type="entry name" value="Di-copper_centre_dom_sf"/>
</dbReference>
<accession>A0AAV9XJB6</accession>
<evidence type="ECO:0000256" key="11">
    <source>
        <dbReference type="SAM" id="SignalP"/>
    </source>
</evidence>